<dbReference type="VEuPathDB" id="FungiDB:BD410DRAFT_783713"/>
<feature type="domain" description="NAD(P)-binding" evidence="3">
    <location>
        <begin position="15"/>
        <end position="178"/>
    </location>
</feature>
<dbReference type="OrthoDB" id="430436at2759"/>
<protein>
    <recommendedName>
        <fullName evidence="3">NAD(P)-binding domain-containing protein</fullName>
    </recommendedName>
</protein>
<comment type="similarity">
    <text evidence="2">Belongs to the FMP52 family.</text>
</comment>
<dbReference type="Pfam" id="PF13460">
    <property type="entry name" value="NAD_binding_10"/>
    <property type="match status" value="1"/>
</dbReference>
<keyword evidence="5" id="KW-1185">Reference proteome</keyword>
<organism evidence="4 5">
    <name type="scientific">Rickenella mellea</name>
    <dbReference type="NCBI Taxonomy" id="50990"/>
    <lineage>
        <taxon>Eukaryota</taxon>
        <taxon>Fungi</taxon>
        <taxon>Dikarya</taxon>
        <taxon>Basidiomycota</taxon>
        <taxon>Agaricomycotina</taxon>
        <taxon>Agaricomycetes</taxon>
        <taxon>Hymenochaetales</taxon>
        <taxon>Rickenellaceae</taxon>
        <taxon>Rickenella</taxon>
    </lineage>
</organism>
<dbReference type="PANTHER" id="PTHR14097">
    <property type="entry name" value="OXIDOREDUCTASE HTATIP2"/>
    <property type="match status" value="1"/>
</dbReference>
<dbReference type="Gene3D" id="3.40.50.720">
    <property type="entry name" value="NAD(P)-binding Rossmann-like Domain"/>
    <property type="match status" value="1"/>
</dbReference>
<dbReference type="SUPFAM" id="SSF51735">
    <property type="entry name" value="NAD(P)-binding Rossmann-fold domains"/>
    <property type="match status" value="1"/>
</dbReference>
<accession>A0A4Y7QGS8</accession>
<evidence type="ECO:0000256" key="2">
    <source>
        <dbReference type="ARBA" id="ARBA00006617"/>
    </source>
</evidence>
<comment type="subcellular location">
    <subcellularLocation>
        <location evidence="1">Mitochondrion outer membrane</location>
        <topology evidence="1">Peripheral membrane protein</topology>
    </subcellularLocation>
</comment>
<gene>
    <name evidence="4" type="ORF">BD410DRAFT_783713</name>
</gene>
<dbReference type="GO" id="GO:0005741">
    <property type="term" value="C:mitochondrial outer membrane"/>
    <property type="evidence" value="ECO:0007669"/>
    <property type="project" value="UniProtKB-SubCell"/>
</dbReference>
<dbReference type="AlphaFoldDB" id="A0A4Y7QGS8"/>
<evidence type="ECO:0000256" key="1">
    <source>
        <dbReference type="ARBA" id="ARBA00004450"/>
    </source>
</evidence>
<dbReference type="GO" id="GO:0051170">
    <property type="term" value="P:import into nucleus"/>
    <property type="evidence" value="ECO:0007669"/>
    <property type="project" value="TreeGrafter"/>
</dbReference>
<dbReference type="InterPro" id="IPR016040">
    <property type="entry name" value="NAD(P)-bd_dom"/>
</dbReference>
<evidence type="ECO:0000259" key="3">
    <source>
        <dbReference type="Pfam" id="PF13460"/>
    </source>
</evidence>
<dbReference type="InterPro" id="IPR036291">
    <property type="entry name" value="NAD(P)-bd_dom_sf"/>
</dbReference>
<dbReference type="STRING" id="50990.A0A4Y7QGS8"/>
<proteinExistence type="inferred from homology"/>
<evidence type="ECO:0000313" key="5">
    <source>
        <dbReference type="Proteomes" id="UP000294933"/>
    </source>
</evidence>
<reference evidence="4 5" key="1">
    <citation type="submission" date="2018-06" db="EMBL/GenBank/DDBJ databases">
        <title>A transcriptomic atlas of mushroom development highlights an independent origin of complex multicellularity.</title>
        <authorList>
            <consortium name="DOE Joint Genome Institute"/>
            <person name="Krizsan K."/>
            <person name="Almasi E."/>
            <person name="Merenyi Z."/>
            <person name="Sahu N."/>
            <person name="Viragh M."/>
            <person name="Koszo T."/>
            <person name="Mondo S."/>
            <person name="Kiss B."/>
            <person name="Balint B."/>
            <person name="Kues U."/>
            <person name="Barry K."/>
            <person name="Hegedus J.C."/>
            <person name="Henrissat B."/>
            <person name="Johnson J."/>
            <person name="Lipzen A."/>
            <person name="Ohm R."/>
            <person name="Nagy I."/>
            <person name="Pangilinan J."/>
            <person name="Yan J."/>
            <person name="Xiong Y."/>
            <person name="Grigoriev I.V."/>
            <person name="Hibbett D.S."/>
            <person name="Nagy L.G."/>
        </authorList>
    </citation>
    <scope>NUCLEOTIDE SEQUENCE [LARGE SCALE GENOMIC DNA]</scope>
    <source>
        <strain evidence="4 5">SZMC22713</strain>
    </source>
</reference>
<dbReference type="Proteomes" id="UP000294933">
    <property type="component" value="Unassembled WGS sequence"/>
</dbReference>
<dbReference type="PANTHER" id="PTHR14097:SF7">
    <property type="entry name" value="OXIDOREDUCTASE HTATIP2"/>
    <property type="match status" value="1"/>
</dbReference>
<name>A0A4Y7QGS8_9AGAM</name>
<dbReference type="EMBL" id="ML170161">
    <property type="protein sequence ID" value="TDL26625.1"/>
    <property type="molecule type" value="Genomic_DNA"/>
</dbReference>
<sequence length="253" mass="26327">MTATTPTTKSALILGATGATGKHLLRNLLASPHFSRVGEYGRRVTPADQLGGEIPPKLVQKTVDFEKIGEAGLAEGKWDVVFVTLGTTRKAAGSAEAFEKIDREYVINSARAAKSNDPSHSQRIVYCSSGGANASSSMLYMRSKGLTENGLAALGYADTIVFRPGYLKNAERGGSRLAETVLAPVMNALSLVSSSLQIDVEVLAKGMRLAGQLGSSALPPSAQASRAGPSNAQFTLIGNSGALALGKMADEDS</sequence>
<evidence type="ECO:0000313" key="4">
    <source>
        <dbReference type="EMBL" id="TDL26625.1"/>
    </source>
</evidence>